<dbReference type="PANTHER" id="PTHR44943:SF8">
    <property type="entry name" value="TPR REPEAT-CONTAINING PROTEIN MJ0263"/>
    <property type="match status" value="1"/>
</dbReference>
<accession>A6TSN3</accession>
<dbReference type="PROSITE" id="PS50005">
    <property type="entry name" value="TPR"/>
    <property type="match status" value="3"/>
</dbReference>
<protein>
    <submittedName>
        <fullName evidence="5">TPR repeat-containing protein</fullName>
    </submittedName>
</protein>
<dbReference type="HOGENOM" id="CLU_651580_0_0_9"/>
<dbReference type="RefSeq" id="WP_012064167.1">
    <property type="nucleotide sequence ID" value="NC_009633.1"/>
</dbReference>
<dbReference type="SUPFAM" id="SSF48452">
    <property type="entry name" value="TPR-like"/>
    <property type="match status" value="1"/>
</dbReference>
<evidence type="ECO:0000313" key="6">
    <source>
        <dbReference type="Proteomes" id="UP000001572"/>
    </source>
</evidence>
<dbReference type="AlphaFoldDB" id="A6TSN3"/>
<dbReference type="InterPro" id="IPR011990">
    <property type="entry name" value="TPR-like_helical_dom_sf"/>
</dbReference>
<keyword evidence="1" id="KW-0677">Repeat</keyword>
<feature type="coiled-coil region" evidence="4">
    <location>
        <begin position="241"/>
        <end position="302"/>
    </location>
</feature>
<evidence type="ECO:0000313" key="5">
    <source>
        <dbReference type="EMBL" id="ABR49201.1"/>
    </source>
</evidence>
<evidence type="ECO:0000256" key="1">
    <source>
        <dbReference type="ARBA" id="ARBA00022737"/>
    </source>
</evidence>
<dbReference type="EMBL" id="CP000724">
    <property type="protein sequence ID" value="ABR49201.1"/>
    <property type="molecule type" value="Genomic_DNA"/>
</dbReference>
<feature type="repeat" description="TPR" evidence="3">
    <location>
        <begin position="262"/>
        <end position="295"/>
    </location>
</feature>
<dbReference type="SMART" id="SM00028">
    <property type="entry name" value="TPR"/>
    <property type="match status" value="6"/>
</dbReference>
<sequence>MKLNLFFPTKTERVNFIKKQFEVDKVTIAKQTIVSPTVSGIKNMKFKSSYKTIPGYWIEFEFQDTSNGHMLYTQLNSQVDEKQRNNRVFYPKEPLRIQLLEKGWLEKYQFMKKGAIEDQWRLFYQEIKAHIKYERYEVAYSGLIILLKYNPFFLKKYNRHGLLEGLAYSFEEQGNMGKAIKCLKMQNILRPHDVEPYLNMSSFYIINGMEEEAIESCQKGLDKHPDNEYLISNLVIALSNVESYEYAIDFLRKKLEKQSDNTFIWKLMGDVLYELENYKGAIESYKRALKGKEKLIEEFEMEVYNGIAACFYEQKEYKEAIKYFKKVLTYQEDGYALFTLSQIYLFEEADYKKALYYTNQMVGKAPENGYGQFQLGMIYLETESLEKARWHLYKARRMLPHYKPVHEMIDRLNRLQSKSSS</sequence>
<organism evidence="5 6">
    <name type="scientific">Alkaliphilus metalliredigens (strain QYMF)</name>
    <dbReference type="NCBI Taxonomy" id="293826"/>
    <lineage>
        <taxon>Bacteria</taxon>
        <taxon>Bacillati</taxon>
        <taxon>Bacillota</taxon>
        <taxon>Clostridia</taxon>
        <taxon>Peptostreptococcales</taxon>
        <taxon>Natronincolaceae</taxon>
        <taxon>Alkaliphilus</taxon>
    </lineage>
</organism>
<dbReference type="eggNOG" id="COG0457">
    <property type="taxonomic scope" value="Bacteria"/>
</dbReference>
<gene>
    <name evidence="5" type="ordered locus">Amet_3061</name>
</gene>
<evidence type="ECO:0000256" key="3">
    <source>
        <dbReference type="PROSITE-ProRule" id="PRU00339"/>
    </source>
</evidence>
<dbReference type="OrthoDB" id="1947696at2"/>
<dbReference type="InterPro" id="IPR019734">
    <property type="entry name" value="TPR_rpt"/>
</dbReference>
<dbReference type="PANTHER" id="PTHR44943">
    <property type="entry name" value="CELLULOSE SYNTHASE OPERON PROTEIN C"/>
    <property type="match status" value="1"/>
</dbReference>
<feature type="repeat" description="TPR" evidence="3">
    <location>
        <begin position="301"/>
        <end position="334"/>
    </location>
</feature>
<evidence type="ECO:0000256" key="2">
    <source>
        <dbReference type="ARBA" id="ARBA00022803"/>
    </source>
</evidence>
<dbReference type="STRING" id="293826.Amet_3061"/>
<name>A6TSN3_ALKMQ</name>
<evidence type="ECO:0000256" key="4">
    <source>
        <dbReference type="SAM" id="Coils"/>
    </source>
</evidence>
<keyword evidence="6" id="KW-1185">Reference proteome</keyword>
<keyword evidence="4" id="KW-0175">Coiled coil</keyword>
<dbReference type="KEGG" id="amt:Amet_3061"/>
<dbReference type="Pfam" id="PF13424">
    <property type="entry name" value="TPR_12"/>
    <property type="match status" value="1"/>
</dbReference>
<reference evidence="6" key="1">
    <citation type="journal article" date="2016" name="Genome Announc.">
        <title>Complete genome sequence of Alkaliphilus metalliredigens strain QYMF, an alkaliphilic and metal-reducing bacterium isolated from borax-contaminated leachate ponds.</title>
        <authorList>
            <person name="Hwang C."/>
            <person name="Copeland A."/>
            <person name="Lucas S."/>
            <person name="Lapidus A."/>
            <person name="Barry K."/>
            <person name="Detter J.C."/>
            <person name="Glavina Del Rio T."/>
            <person name="Hammon N."/>
            <person name="Israni S."/>
            <person name="Dalin E."/>
            <person name="Tice H."/>
            <person name="Pitluck S."/>
            <person name="Chertkov O."/>
            <person name="Brettin T."/>
            <person name="Bruce D."/>
            <person name="Han C."/>
            <person name="Schmutz J."/>
            <person name="Larimer F."/>
            <person name="Land M.L."/>
            <person name="Hauser L."/>
            <person name="Kyrpides N."/>
            <person name="Mikhailova N."/>
            <person name="Ye Q."/>
            <person name="Zhou J."/>
            <person name="Richardson P."/>
            <person name="Fields M.W."/>
        </authorList>
    </citation>
    <scope>NUCLEOTIDE SEQUENCE [LARGE SCALE GENOMIC DNA]</scope>
    <source>
        <strain evidence="6">QYMF</strain>
    </source>
</reference>
<keyword evidence="2 3" id="KW-0802">TPR repeat</keyword>
<dbReference type="Proteomes" id="UP000001572">
    <property type="component" value="Chromosome"/>
</dbReference>
<proteinExistence type="predicted"/>
<feature type="repeat" description="TPR" evidence="3">
    <location>
        <begin position="194"/>
        <end position="227"/>
    </location>
</feature>
<dbReference type="Gene3D" id="1.25.40.10">
    <property type="entry name" value="Tetratricopeptide repeat domain"/>
    <property type="match status" value="1"/>
</dbReference>
<dbReference type="InterPro" id="IPR051685">
    <property type="entry name" value="Ycf3/AcsC/BcsC/TPR_MFPF"/>
</dbReference>